<reference evidence="2" key="1">
    <citation type="submission" date="2025-08" db="UniProtKB">
        <authorList>
            <consortium name="RefSeq"/>
        </authorList>
    </citation>
    <scope>IDENTIFICATION</scope>
    <source>
        <tissue evidence="2">Leukocyte</tissue>
    </source>
</reference>
<feature type="compositionally biased region" description="Basic and acidic residues" evidence="1">
    <location>
        <begin position="7"/>
        <end position="40"/>
    </location>
</feature>
<organism evidence="2">
    <name type="scientific">Castor canadensis</name>
    <name type="common">American beaver</name>
    <dbReference type="NCBI Taxonomy" id="51338"/>
    <lineage>
        <taxon>Eukaryota</taxon>
        <taxon>Metazoa</taxon>
        <taxon>Chordata</taxon>
        <taxon>Craniata</taxon>
        <taxon>Vertebrata</taxon>
        <taxon>Euteleostomi</taxon>
        <taxon>Mammalia</taxon>
        <taxon>Eutheria</taxon>
        <taxon>Euarchontoglires</taxon>
        <taxon>Glires</taxon>
        <taxon>Rodentia</taxon>
        <taxon>Castorimorpha</taxon>
        <taxon>Castoridae</taxon>
        <taxon>Castor</taxon>
    </lineage>
</organism>
<protein>
    <submittedName>
        <fullName evidence="2">Uncharacterized protein LOC109679502</fullName>
    </submittedName>
</protein>
<gene>
    <name evidence="2" type="primary">LOC109679502</name>
</gene>
<dbReference type="KEGG" id="ccan:109679502"/>
<proteinExistence type="predicted"/>
<sequence>MATVDFRTCRNRKEGREVASFHRQERCSEPERRASNDGHHSNYLIAPTPRPFLKPGRNRPLWPVSPLPLRDPEPLLPQRRRPPQGAAPRGRAHQGLRARAGRALAVLCAARRAACQRVPPPPHEVGSLSCGGGSQLLHIWLLLHIYILERASERARENEGGRELPAGGPPGAGWAPSRRGGAPGRGQRAGRAPAAPRSGGCWSGR</sequence>
<name>A0A8B7TR94_CASCN</name>
<accession>A0A8B7TR94</accession>
<dbReference type="AlphaFoldDB" id="A0A8B7TR94"/>
<feature type="compositionally biased region" description="Low complexity" evidence="1">
    <location>
        <begin position="172"/>
        <end position="205"/>
    </location>
</feature>
<feature type="region of interest" description="Disordered" evidence="1">
    <location>
        <begin position="1"/>
        <end position="96"/>
    </location>
</feature>
<evidence type="ECO:0000256" key="1">
    <source>
        <dbReference type="SAM" id="MobiDB-lite"/>
    </source>
</evidence>
<evidence type="ECO:0000313" key="2">
    <source>
        <dbReference type="RefSeq" id="XP_020010274.1"/>
    </source>
</evidence>
<dbReference type="RefSeq" id="XP_020010274.1">
    <property type="nucleotide sequence ID" value="XM_020154685.1"/>
</dbReference>
<feature type="region of interest" description="Disordered" evidence="1">
    <location>
        <begin position="158"/>
        <end position="205"/>
    </location>
</feature>